<dbReference type="EMBL" id="MFQB01000013">
    <property type="protein sequence ID" value="OGH68511.1"/>
    <property type="molecule type" value="Genomic_DNA"/>
</dbReference>
<keyword evidence="1" id="KW-0812">Transmembrane</keyword>
<dbReference type="AlphaFoldDB" id="A0A1F6MA62"/>
<sequence>MLISVKDIISKSIELYKENSKLFFQYILALFIPVFVSMLIGAFFGQEAQLNALNGMIGIGLFIMFFLIYVISIWISLGFVRTIALRYEGKPGLEVKEALRWAAPLLWPAIFASILAGLAILGGFILLIIPGIIFSVWFSFVFYAVALDDKRGKDALKFSKYLVKGRWWSVLWRLIGPGIVFGLLFFIADMIFEFLKGILTSNMIDGTLPFIITGIIISLASSIIGLLLTPLSTAAPTILYSELKKTVGQPPVQQ</sequence>
<feature type="transmembrane region" description="Helical" evidence="1">
    <location>
        <begin position="167"/>
        <end position="188"/>
    </location>
</feature>
<feature type="transmembrane region" description="Helical" evidence="1">
    <location>
        <begin position="101"/>
        <end position="121"/>
    </location>
</feature>
<reference evidence="3 4" key="1">
    <citation type="journal article" date="2016" name="Nat. Commun.">
        <title>Thousands of microbial genomes shed light on interconnected biogeochemical processes in an aquifer system.</title>
        <authorList>
            <person name="Anantharaman K."/>
            <person name="Brown C.T."/>
            <person name="Hug L.A."/>
            <person name="Sharon I."/>
            <person name="Castelle C.J."/>
            <person name="Probst A.J."/>
            <person name="Thomas B.C."/>
            <person name="Singh A."/>
            <person name="Wilkins M.J."/>
            <person name="Karaoz U."/>
            <person name="Brodie E.L."/>
            <person name="Williams K.H."/>
            <person name="Hubbard S.S."/>
            <person name="Banfield J.F."/>
        </authorList>
    </citation>
    <scope>NUCLEOTIDE SEQUENCE [LARGE SCALE GENOMIC DNA]</scope>
</reference>
<feature type="transmembrane region" description="Helical" evidence="1">
    <location>
        <begin position="208"/>
        <end position="228"/>
    </location>
</feature>
<organism evidence="3 4">
    <name type="scientific">Candidatus Magasanikbacteria bacterium RIFCSPHIGHO2_02_FULL_47_14</name>
    <dbReference type="NCBI Taxonomy" id="1798680"/>
    <lineage>
        <taxon>Bacteria</taxon>
        <taxon>Candidatus Magasanikiibacteriota</taxon>
    </lineage>
</organism>
<name>A0A1F6MA62_9BACT</name>
<evidence type="ECO:0000313" key="3">
    <source>
        <dbReference type="EMBL" id="OGH68511.1"/>
    </source>
</evidence>
<feature type="transmembrane region" description="Helical" evidence="1">
    <location>
        <begin position="56"/>
        <end position="80"/>
    </location>
</feature>
<dbReference type="Proteomes" id="UP000176282">
    <property type="component" value="Unassembled WGS sequence"/>
</dbReference>
<dbReference type="Pfam" id="PF25231">
    <property type="entry name" value="DUF7847"/>
    <property type="match status" value="1"/>
</dbReference>
<dbReference type="InterPro" id="IPR057169">
    <property type="entry name" value="DUF7847"/>
</dbReference>
<keyword evidence="1" id="KW-0472">Membrane</keyword>
<accession>A0A1F6MA62</accession>
<feature type="transmembrane region" description="Helical" evidence="1">
    <location>
        <begin position="127"/>
        <end position="146"/>
    </location>
</feature>
<comment type="caution">
    <text evidence="3">The sequence shown here is derived from an EMBL/GenBank/DDBJ whole genome shotgun (WGS) entry which is preliminary data.</text>
</comment>
<feature type="domain" description="DUF7847" evidence="2">
    <location>
        <begin position="116"/>
        <end position="235"/>
    </location>
</feature>
<gene>
    <name evidence="3" type="ORF">A3J66_00305</name>
</gene>
<evidence type="ECO:0000256" key="1">
    <source>
        <dbReference type="SAM" id="Phobius"/>
    </source>
</evidence>
<dbReference type="STRING" id="1798680.A3J66_00305"/>
<proteinExistence type="predicted"/>
<keyword evidence="1" id="KW-1133">Transmembrane helix</keyword>
<dbReference type="PANTHER" id="PTHR33133:SF1">
    <property type="entry name" value="EXPRESSED PROTEIN-RELATED"/>
    <property type="match status" value="1"/>
</dbReference>
<evidence type="ECO:0000313" key="4">
    <source>
        <dbReference type="Proteomes" id="UP000176282"/>
    </source>
</evidence>
<protein>
    <recommendedName>
        <fullName evidence="2">DUF7847 domain-containing protein</fullName>
    </recommendedName>
</protein>
<dbReference type="PANTHER" id="PTHR33133">
    <property type="entry name" value="OS08G0107100 PROTEIN-RELATED"/>
    <property type="match status" value="1"/>
</dbReference>
<evidence type="ECO:0000259" key="2">
    <source>
        <dbReference type="Pfam" id="PF25231"/>
    </source>
</evidence>
<feature type="transmembrane region" description="Helical" evidence="1">
    <location>
        <begin position="21"/>
        <end position="44"/>
    </location>
</feature>